<evidence type="ECO:0008006" key="6">
    <source>
        <dbReference type="Google" id="ProtNLM"/>
    </source>
</evidence>
<evidence type="ECO:0000256" key="1">
    <source>
        <dbReference type="ARBA" id="ARBA00022679"/>
    </source>
</evidence>
<dbReference type="Pfam" id="PF02458">
    <property type="entry name" value="Transferase"/>
    <property type="match status" value="1"/>
</dbReference>
<dbReference type="PANTHER" id="PTHR31625">
    <property type="match status" value="1"/>
</dbReference>
<dbReference type="Gene3D" id="3.30.559.10">
    <property type="entry name" value="Chloramphenicol acetyltransferase-like domain"/>
    <property type="match status" value="2"/>
</dbReference>
<dbReference type="GO" id="GO:0016747">
    <property type="term" value="F:acyltransferase activity, transferring groups other than amino-acyl groups"/>
    <property type="evidence" value="ECO:0007669"/>
    <property type="project" value="UniProtKB-ARBA"/>
</dbReference>
<keyword evidence="1" id="KW-0808">Transferase</keyword>
<dbReference type="EMBL" id="SZYD01001206">
    <property type="protein sequence ID" value="KAD0981768.1"/>
    <property type="molecule type" value="Genomic_DNA"/>
</dbReference>
<name>A0A5N6LEY8_9ASTR</name>
<keyword evidence="2" id="KW-0012">Acyltransferase</keyword>
<evidence type="ECO:0000313" key="4">
    <source>
        <dbReference type="EMBL" id="KAD2393179.1"/>
    </source>
</evidence>
<dbReference type="InterPro" id="IPR023213">
    <property type="entry name" value="CAT-like_dom_sf"/>
</dbReference>
<protein>
    <recommendedName>
        <fullName evidence="6">Anthocyanin 5-aromatic acyltransferase</fullName>
    </recommendedName>
</protein>
<accession>A0A5N6LEY8</accession>
<dbReference type="EMBL" id="SZYD01000019">
    <property type="protein sequence ID" value="KAD2393179.1"/>
    <property type="molecule type" value="Genomic_DNA"/>
</dbReference>
<dbReference type="OrthoDB" id="1862401at2759"/>
<evidence type="ECO:0000256" key="2">
    <source>
        <dbReference type="ARBA" id="ARBA00023315"/>
    </source>
</evidence>
<organism evidence="3 5">
    <name type="scientific">Mikania micrantha</name>
    <name type="common">bitter vine</name>
    <dbReference type="NCBI Taxonomy" id="192012"/>
    <lineage>
        <taxon>Eukaryota</taxon>
        <taxon>Viridiplantae</taxon>
        <taxon>Streptophyta</taxon>
        <taxon>Embryophyta</taxon>
        <taxon>Tracheophyta</taxon>
        <taxon>Spermatophyta</taxon>
        <taxon>Magnoliopsida</taxon>
        <taxon>eudicotyledons</taxon>
        <taxon>Gunneridae</taxon>
        <taxon>Pentapetalae</taxon>
        <taxon>asterids</taxon>
        <taxon>campanulids</taxon>
        <taxon>Asterales</taxon>
        <taxon>Asteraceae</taxon>
        <taxon>Asteroideae</taxon>
        <taxon>Heliantheae alliance</taxon>
        <taxon>Eupatorieae</taxon>
        <taxon>Mikania</taxon>
    </lineage>
</organism>
<gene>
    <name evidence="4" type="ORF">E3N88_40156</name>
    <name evidence="3" type="ORF">E3N88_43471</name>
</gene>
<sequence length="467" mass="52142">MTKPFHVNVVEQCHVFPPPDSIIPTISLPLTFLDIPWLLYSSNQTLLFFPKPSPKTSITTVITLLRQSLSLTLHHFHPLAGKLSFPPPPADPFIFYTKGDSVTLNIAESNTNIKFLSGDHPRFVTHLCSLLPRLPVISMLPHTHVVQVIPLLAIQITVFTDLGFSIGVTAQHATADERTLDQFMKCWASVSKSLLKKEPSFEFKSTPWFDRSIISDPNRLKETFLQKWWNRSNAYKISSLVETDHSIVQSTFSMTSSEINMIKEQILAKCKRINEDPPLHLSPYVSACSYTWICLLKVQETRDSKDGPLYLGFNAGGVTRLGYEIPSSYFGNCIAFGRCRAMKSALLCDDGIVFAAKSLGKEIKRLDRDVLGGSDRWICNWQELNVRVLGSPKVDSYGLDFGWGKVEKVEKMTSDHHHDHQGRVNVVSLTGSRGLSGGIEIGVVLSWEKMGAFTSVFNGGLMELAGE</sequence>
<evidence type="ECO:0000313" key="5">
    <source>
        <dbReference type="Proteomes" id="UP000326396"/>
    </source>
</evidence>
<proteinExistence type="predicted"/>
<comment type="caution">
    <text evidence="3">The sequence shown here is derived from an EMBL/GenBank/DDBJ whole genome shotgun (WGS) entry which is preliminary data.</text>
</comment>
<dbReference type="AlphaFoldDB" id="A0A5N6LEY8"/>
<evidence type="ECO:0000313" key="3">
    <source>
        <dbReference type="EMBL" id="KAD0981768.1"/>
    </source>
</evidence>
<dbReference type="InterPro" id="IPR051504">
    <property type="entry name" value="Plant_metabolite_acyltrans"/>
</dbReference>
<keyword evidence="5" id="KW-1185">Reference proteome</keyword>
<dbReference type="Proteomes" id="UP000326396">
    <property type="component" value="Linkage Group LG9"/>
</dbReference>
<reference evidence="3 5" key="1">
    <citation type="submission" date="2019-05" db="EMBL/GenBank/DDBJ databases">
        <title>Mikania micrantha, genome provides insights into the molecular mechanism of rapid growth.</title>
        <authorList>
            <person name="Liu B."/>
        </authorList>
    </citation>
    <scope>NUCLEOTIDE SEQUENCE [LARGE SCALE GENOMIC DNA]</scope>
    <source>
        <strain evidence="3">NLD-2019</strain>
        <tissue evidence="3">Leaf</tissue>
    </source>
</reference>